<evidence type="ECO:0000313" key="5">
    <source>
        <dbReference type="Proteomes" id="UP000286235"/>
    </source>
</evidence>
<dbReference type="Proteomes" id="UP000286235">
    <property type="component" value="Unassembled WGS sequence"/>
</dbReference>
<keyword evidence="5" id="KW-1185">Reference proteome</keyword>
<comment type="caution">
    <text evidence="4">The sequence shown here is derived from an EMBL/GenBank/DDBJ whole genome shotgun (WGS) entry which is preliminary data.</text>
</comment>
<organism evidence="4 5">
    <name type="scientific">Caldibacillus debilis GB1</name>
    <dbReference type="NCBI Taxonomy" id="1339248"/>
    <lineage>
        <taxon>Bacteria</taxon>
        <taxon>Bacillati</taxon>
        <taxon>Bacillota</taxon>
        <taxon>Bacilli</taxon>
        <taxon>Bacillales</taxon>
        <taxon>Bacillaceae</taxon>
        <taxon>Caldibacillus</taxon>
    </lineage>
</organism>
<feature type="chain" id="PRO_5038466269" evidence="2">
    <location>
        <begin position="28"/>
        <end position="536"/>
    </location>
</feature>
<accession>A0A420VE79</accession>
<dbReference type="InterPro" id="IPR036582">
    <property type="entry name" value="Mao_N_sf"/>
</dbReference>
<dbReference type="Pfam" id="PF07833">
    <property type="entry name" value="Cu_amine_oxidN1"/>
    <property type="match status" value="1"/>
</dbReference>
<dbReference type="InterPro" id="IPR012854">
    <property type="entry name" value="Cu_amine_oxidase-like_N"/>
</dbReference>
<evidence type="ECO:0000259" key="3">
    <source>
        <dbReference type="Pfam" id="PF07833"/>
    </source>
</evidence>
<gene>
    <name evidence="4" type="ORF">Cdeb_01340</name>
</gene>
<reference evidence="4 5" key="1">
    <citation type="submission" date="2013-12" db="EMBL/GenBank/DDBJ databases">
        <title>Genome and proteome characterization of Caldibacillus debilis GB1 derived from a cellulolytic aero-tolerant co-culture.</title>
        <authorList>
            <person name="Wushke S.T."/>
            <person name="Zhang X."/>
            <person name="Fristensky B."/>
            <person name="Wilkins J.A."/>
            <person name="Levin D.B."/>
            <person name="Sparling R."/>
        </authorList>
    </citation>
    <scope>NUCLEOTIDE SEQUENCE [LARGE SCALE GENOMIC DNA]</scope>
    <source>
        <strain evidence="4 5">GB1</strain>
    </source>
</reference>
<dbReference type="AlphaFoldDB" id="A0A420VE79"/>
<dbReference type="EMBL" id="AZRV01000035">
    <property type="protein sequence ID" value="RKO61845.1"/>
    <property type="molecule type" value="Genomic_DNA"/>
</dbReference>
<dbReference type="SUPFAM" id="SSF55383">
    <property type="entry name" value="Copper amine oxidase, domain N"/>
    <property type="match status" value="2"/>
</dbReference>
<sequence precursor="true">MPLSKKWNRWVGGFCAALLFGSMVFPASPVRAEGNDAVSDVEEAENNLYTKEAQAAYELAHNLIEKAKKTGKLNDIRAAYEAFIAITPHLNAENYDAYTPDDQMDQVYYELEEMLYKTIPADIRANEILQFAKKWTDVLLENYNSLYVYHFRYFVVNNPIESIQDELVEMLIEVNRWANGTPSPEGIIPQPTEEELDKMIDEYLKKHGPDEPAPPLPPEDGPDYPQLGDDDLTSKTKYYEKVGNDWYEIIEYIQGGKTVRKERRKLSKAESYWLRVKENNAYDPNNPFAGLRYSSPEEWEYLTTDQNPESKYTIHYTVNKDEATPYYYDTGIRVNLNKEATYEQYKDVLLILADKAEGFFVEDKDKVLAVLEGKPIVVKSEKKTYSKAELETVFADFQKVDIRIMETRIGKTESLEEQIVSKQAKTVQVDGKNITLTTLPMVKNERALLPLEEIAKALGGRVKESGDTFTVTKGDAKVMYRLKDNSVYVNGRPIKLKNAPVYKDGVLMVEAGELATALGYSMSWDGETSTISFDRR</sequence>
<keyword evidence="2" id="KW-0732">Signal</keyword>
<evidence type="ECO:0000256" key="2">
    <source>
        <dbReference type="SAM" id="SignalP"/>
    </source>
</evidence>
<dbReference type="RefSeq" id="WP_120669311.1">
    <property type="nucleotide sequence ID" value="NZ_AZRV01000035.1"/>
</dbReference>
<feature type="domain" description="Copper amine oxidase-like N-terminal" evidence="3">
    <location>
        <begin position="428"/>
        <end position="532"/>
    </location>
</feature>
<feature type="region of interest" description="Disordered" evidence="1">
    <location>
        <begin position="205"/>
        <end position="232"/>
    </location>
</feature>
<feature type="signal peptide" evidence="2">
    <location>
        <begin position="1"/>
        <end position="27"/>
    </location>
</feature>
<name>A0A420VE79_9BACI</name>
<evidence type="ECO:0000313" key="4">
    <source>
        <dbReference type="EMBL" id="RKO61845.1"/>
    </source>
</evidence>
<evidence type="ECO:0000256" key="1">
    <source>
        <dbReference type="SAM" id="MobiDB-lite"/>
    </source>
</evidence>
<dbReference type="Gene3D" id="3.30.457.10">
    <property type="entry name" value="Copper amine oxidase-like, N-terminal domain"/>
    <property type="match status" value="1"/>
</dbReference>
<proteinExistence type="predicted"/>
<protein>
    <submittedName>
        <fullName evidence="4">Copper amine oxidase N-terminal domain</fullName>
    </submittedName>
</protein>